<comment type="similarity">
    <text evidence="1">Belongs to the Fur family.</text>
</comment>
<dbReference type="InterPro" id="IPR036390">
    <property type="entry name" value="WH_DNA-bd_sf"/>
</dbReference>
<dbReference type="InterPro" id="IPR036388">
    <property type="entry name" value="WH-like_DNA-bd_sf"/>
</dbReference>
<keyword evidence="3 8" id="KW-0479">Metal-binding</keyword>
<dbReference type="Gene3D" id="3.30.1490.190">
    <property type="match status" value="1"/>
</dbReference>
<dbReference type="CDD" id="cd07153">
    <property type="entry name" value="Fur_like"/>
    <property type="match status" value="1"/>
</dbReference>
<sequence>MQNTKVDLKQQLNDRGYRITPQRKAILDIFSMQEGKHLSCEELFKLVRENYPGIGLSTIYRTLPLLEKMGLLNKIILEDGFVRYELNNPQEQHFHHHLICIACGDISEVQEDMLEGLERQIHSNNRFIIKNHSVKFYGYCEKCSRESSSA</sequence>
<evidence type="ECO:0000256" key="7">
    <source>
        <dbReference type="ARBA" id="ARBA00023163"/>
    </source>
</evidence>
<dbReference type="PANTHER" id="PTHR33202">
    <property type="entry name" value="ZINC UPTAKE REGULATION PROTEIN"/>
    <property type="match status" value="1"/>
</dbReference>
<keyword evidence="4 8" id="KW-0862">Zinc</keyword>
<dbReference type="STRING" id="1121919.SAMN02745975_01569"/>
<evidence type="ECO:0000256" key="9">
    <source>
        <dbReference type="PIRSR" id="PIRSR602481-2"/>
    </source>
</evidence>
<dbReference type="GO" id="GO:0003700">
    <property type="term" value="F:DNA-binding transcription factor activity"/>
    <property type="evidence" value="ECO:0007669"/>
    <property type="project" value="InterPro"/>
</dbReference>
<accession>A0A1M6HMF9</accession>
<keyword evidence="5" id="KW-0805">Transcription regulation</keyword>
<dbReference type="GO" id="GO:0045892">
    <property type="term" value="P:negative regulation of DNA-templated transcription"/>
    <property type="evidence" value="ECO:0007669"/>
    <property type="project" value="TreeGrafter"/>
</dbReference>
<evidence type="ECO:0000256" key="1">
    <source>
        <dbReference type="ARBA" id="ARBA00007957"/>
    </source>
</evidence>
<dbReference type="Proteomes" id="UP000184536">
    <property type="component" value="Unassembled WGS sequence"/>
</dbReference>
<comment type="cofactor">
    <cofactor evidence="9">
        <name>Mn(2+)</name>
        <dbReference type="ChEBI" id="CHEBI:29035"/>
    </cofactor>
    <cofactor evidence="9">
        <name>Fe(2+)</name>
        <dbReference type="ChEBI" id="CHEBI:29033"/>
    </cofactor>
    <text evidence="9">Binds 1 Mn(2+) or Fe(2+) ion per subunit.</text>
</comment>
<dbReference type="SUPFAM" id="SSF46785">
    <property type="entry name" value="Winged helix' DNA-binding domain"/>
    <property type="match status" value="1"/>
</dbReference>
<dbReference type="InterPro" id="IPR043135">
    <property type="entry name" value="Fur_C"/>
</dbReference>
<keyword evidence="2" id="KW-0678">Repressor</keyword>
<feature type="binding site" evidence="8">
    <location>
        <position position="103"/>
    </location>
    <ligand>
        <name>Zn(2+)</name>
        <dbReference type="ChEBI" id="CHEBI:29105"/>
    </ligand>
</feature>
<dbReference type="GO" id="GO:0000976">
    <property type="term" value="F:transcription cis-regulatory region binding"/>
    <property type="evidence" value="ECO:0007669"/>
    <property type="project" value="TreeGrafter"/>
</dbReference>
<proteinExistence type="inferred from homology"/>
<dbReference type="GO" id="GO:1900376">
    <property type="term" value="P:regulation of secondary metabolite biosynthetic process"/>
    <property type="evidence" value="ECO:0007669"/>
    <property type="project" value="TreeGrafter"/>
</dbReference>
<gene>
    <name evidence="10" type="ORF">SAMN02745975_01569</name>
</gene>
<reference evidence="11" key="1">
    <citation type="submission" date="2016-11" db="EMBL/GenBank/DDBJ databases">
        <authorList>
            <person name="Varghese N."/>
            <person name="Submissions S."/>
        </authorList>
    </citation>
    <scope>NUCLEOTIDE SEQUENCE [LARGE SCALE GENOMIC DNA]</scope>
    <source>
        <strain evidence="11">DSM 17957</strain>
    </source>
</reference>
<name>A0A1M6HMF9_9FIRM</name>
<evidence type="ECO:0000313" key="11">
    <source>
        <dbReference type="Proteomes" id="UP000184536"/>
    </source>
</evidence>
<dbReference type="FunFam" id="1.10.10.10:FF:000051">
    <property type="entry name" value="Fur family transcriptional regulator"/>
    <property type="match status" value="1"/>
</dbReference>
<evidence type="ECO:0000256" key="8">
    <source>
        <dbReference type="PIRSR" id="PIRSR602481-1"/>
    </source>
</evidence>
<dbReference type="AlphaFoldDB" id="A0A1M6HMF9"/>
<keyword evidence="6" id="KW-0238">DNA-binding</keyword>
<evidence type="ECO:0000313" key="10">
    <source>
        <dbReference type="EMBL" id="SHJ23372.1"/>
    </source>
</evidence>
<dbReference type="Gene3D" id="1.10.10.10">
    <property type="entry name" value="Winged helix-like DNA-binding domain superfamily/Winged helix DNA-binding domain"/>
    <property type="match status" value="1"/>
</dbReference>
<evidence type="ECO:0000256" key="4">
    <source>
        <dbReference type="ARBA" id="ARBA00022833"/>
    </source>
</evidence>
<evidence type="ECO:0000256" key="5">
    <source>
        <dbReference type="ARBA" id="ARBA00023015"/>
    </source>
</evidence>
<dbReference type="OrthoDB" id="8659436at2"/>
<comment type="cofactor">
    <cofactor evidence="8">
        <name>Zn(2+)</name>
        <dbReference type="ChEBI" id="CHEBI:29105"/>
    </cofactor>
    <text evidence="8">Binds 1 zinc ion per subunit.</text>
</comment>
<keyword evidence="11" id="KW-1185">Reference proteome</keyword>
<organism evidence="10 11">
    <name type="scientific">Geosporobacter subterraneus DSM 17957</name>
    <dbReference type="NCBI Taxonomy" id="1121919"/>
    <lineage>
        <taxon>Bacteria</taxon>
        <taxon>Bacillati</taxon>
        <taxon>Bacillota</taxon>
        <taxon>Clostridia</taxon>
        <taxon>Peptostreptococcales</taxon>
        <taxon>Thermotaleaceae</taxon>
        <taxon>Geosporobacter</taxon>
    </lineage>
</organism>
<keyword evidence="9" id="KW-0408">Iron</keyword>
<protein>
    <submittedName>
        <fullName evidence="10">Fur family transcriptional regulator, ferric uptake regulator</fullName>
    </submittedName>
</protein>
<feature type="binding site" evidence="8">
    <location>
        <position position="100"/>
    </location>
    <ligand>
        <name>Zn(2+)</name>
        <dbReference type="ChEBI" id="CHEBI:29105"/>
    </ligand>
</feature>
<dbReference type="InterPro" id="IPR002481">
    <property type="entry name" value="FUR"/>
</dbReference>
<feature type="binding site" evidence="9">
    <location>
        <position position="115"/>
    </location>
    <ligand>
        <name>Fe cation</name>
        <dbReference type="ChEBI" id="CHEBI:24875"/>
    </ligand>
</feature>
<evidence type="ECO:0000256" key="2">
    <source>
        <dbReference type="ARBA" id="ARBA00022491"/>
    </source>
</evidence>
<feature type="binding site" evidence="8">
    <location>
        <position position="143"/>
    </location>
    <ligand>
        <name>Zn(2+)</name>
        <dbReference type="ChEBI" id="CHEBI:29105"/>
    </ligand>
</feature>
<feature type="binding site" evidence="8">
    <location>
        <position position="140"/>
    </location>
    <ligand>
        <name>Zn(2+)</name>
        <dbReference type="ChEBI" id="CHEBI:29105"/>
    </ligand>
</feature>
<dbReference type="RefSeq" id="WP_110940745.1">
    <property type="nucleotide sequence ID" value="NZ_FQZV01000018.1"/>
</dbReference>
<feature type="binding site" evidence="9">
    <location>
        <position position="132"/>
    </location>
    <ligand>
        <name>Fe cation</name>
        <dbReference type="ChEBI" id="CHEBI:24875"/>
    </ligand>
</feature>
<dbReference type="EMBL" id="FQZV01000018">
    <property type="protein sequence ID" value="SHJ23372.1"/>
    <property type="molecule type" value="Genomic_DNA"/>
</dbReference>
<dbReference type="PANTHER" id="PTHR33202:SF7">
    <property type="entry name" value="FERRIC UPTAKE REGULATION PROTEIN"/>
    <property type="match status" value="1"/>
</dbReference>
<evidence type="ECO:0000256" key="3">
    <source>
        <dbReference type="ARBA" id="ARBA00022723"/>
    </source>
</evidence>
<dbReference type="Pfam" id="PF01475">
    <property type="entry name" value="FUR"/>
    <property type="match status" value="1"/>
</dbReference>
<dbReference type="GO" id="GO:0008270">
    <property type="term" value="F:zinc ion binding"/>
    <property type="evidence" value="ECO:0007669"/>
    <property type="project" value="TreeGrafter"/>
</dbReference>
<keyword evidence="7" id="KW-0804">Transcription</keyword>
<evidence type="ECO:0000256" key="6">
    <source>
        <dbReference type="ARBA" id="ARBA00023125"/>
    </source>
</evidence>